<dbReference type="PIRSF" id="PIRSF027391">
    <property type="entry name" value="Hpre_diP_synt_I"/>
    <property type="match status" value="1"/>
</dbReference>
<reference evidence="2 3" key="1">
    <citation type="submission" date="2016-11" db="EMBL/GenBank/DDBJ databases">
        <title>Description of two novel members of the family Erysipelotrichaceae: Ileibacterium lipovorans gen. nov., sp. nov. and Dubosiella newyorkensis, gen. nov., sp. nov.</title>
        <authorList>
            <person name="Cox L.M."/>
            <person name="Sohn J."/>
            <person name="Tyrrell K.L."/>
            <person name="Citron D.M."/>
            <person name="Lawson P.A."/>
            <person name="Patel N.B."/>
            <person name="Iizumi T."/>
            <person name="Perez-Perez G.I."/>
            <person name="Goldstein E.J."/>
            <person name="Blaser M.J."/>
        </authorList>
    </citation>
    <scope>NUCLEOTIDE SEQUENCE [LARGE SCALE GENOMIC DNA]</scope>
    <source>
        <strain evidence="2 3">NYU-BL-A4</strain>
    </source>
</reference>
<feature type="transmembrane region" description="Helical" evidence="1">
    <location>
        <begin position="134"/>
        <end position="154"/>
    </location>
</feature>
<dbReference type="InterPro" id="IPR010898">
    <property type="entry name" value="Hpre_diP_synth_I"/>
</dbReference>
<keyword evidence="3" id="KW-1185">Reference proteome</keyword>
<accession>A0A1U7NQK7</accession>
<proteinExistence type="predicted"/>
<dbReference type="STRING" id="1862672.BO225_00360"/>
<name>A0A1U7NQK7_9FIRM</name>
<feature type="transmembrane region" description="Helical" evidence="1">
    <location>
        <begin position="6"/>
        <end position="22"/>
    </location>
</feature>
<dbReference type="EMBL" id="MPKA01000021">
    <property type="protein sequence ID" value="OLU47922.1"/>
    <property type="molecule type" value="Genomic_DNA"/>
</dbReference>
<comment type="caution">
    <text evidence="2">The sequence shown here is derived from an EMBL/GenBank/DDBJ whole genome shotgun (WGS) entry which is preliminary data.</text>
</comment>
<dbReference type="InterPro" id="IPR014535">
    <property type="entry name" value="Hpre_diP_synt_I"/>
</dbReference>
<dbReference type="OrthoDB" id="9799095at2"/>
<organism evidence="2 3">
    <name type="scientific">Dubosiella newyorkensis</name>
    <dbReference type="NCBI Taxonomy" id="1862672"/>
    <lineage>
        <taxon>Bacteria</taxon>
        <taxon>Bacillati</taxon>
        <taxon>Bacillota</taxon>
        <taxon>Erysipelotrichia</taxon>
        <taxon>Erysipelotrichales</taxon>
        <taxon>Erysipelotrichaceae</taxon>
        <taxon>Dubosiella</taxon>
    </lineage>
</organism>
<keyword evidence="1" id="KW-0472">Membrane</keyword>
<feature type="transmembrane region" description="Helical" evidence="1">
    <location>
        <begin position="64"/>
        <end position="97"/>
    </location>
</feature>
<dbReference type="Pfam" id="PF07456">
    <property type="entry name" value="Hpre_diP_synt_I"/>
    <property type="match status" value="1"/>
</dbReference>
<evidence type="ECO:0000256" key="1">
    <source>
        <dbReference type="SAM" id="Phobius"/>
    </source>
</evidence>
<keyword evidence="1" id="KW-1133">Transmembrane helix</keyword>
<evidence type="ECO:0000313" key="2">
    <source>
        <dbReference type="EMBL" id="OLU47922.1"/>
    </source>
</evidence>
<protein>
    <submittedName>
        <fullName evidence="2">Heptaprenyl diphosphate synthase</fullName>
    </submittedName>
</protein>
<keyword evidence="1" id="KW-0812">Transmembrane</keyword>
<sequence>MNTKKGVILAFLIALGIVFQLIESFFPIVMVVPGYKIGIANIVSLFALYAYSPKDMVIVTTGRIFLASLLQGTLFSIAFLLSVSGGLLSMFAMILAYRSKIFSIYGVSILGACFHNVGQVLAITYIYQQYFMQLFLPILLALSIVSGLCIALLTRQILLRMKGKLGLWKTSI</sequence>
<evidence type="ECO:0000313" key="3">
    <source>
        <dbReference type="Proteomes" id="UP000186705"/>
    </source>
</evidence>
<dbReference type="AlphaFoldDB" id="A0A1U7NQK7"/>
<dbReference type="Proteomes" id="UP000186705">
    <property type="component" value="Unassembled WGS sequence"/>
</dbReference>
<dbReference type="GeneID" id="78274408"/>
<dbReference type="RefSeq" id="WP_076340324.1">
    <property type="nucleotide sequence ID" value="NZ_CAMRDH010000036.1"/>
</dbReference>
<feature type="transmembrane region" description="Helical" evidence="1">
    <location>
        <begin position="104"/>
        <end position="128"/>
    </location>
</feature>
<dbReference type="Gene3D" id="1.10.1760.20">
    <property type="match status" value="1"/>
</dbReference>
<gene>
    <name evidence="2" type="ORF">BO225_00360</name>
</gene>